<dbReference type="Pfam" id="PF00646">
    <property type="entry name" value="F-box"/>
    <property type="match status" value="1"/>
</dbReference>
<name>A0A7J7CI88_TRIWF</name>
<evidence type="ECO:0000259" key="4">
    <source>
        <dbReference type="Pfam" id="PF03478"/>
    </source>
</evidence>
<feature type="transmembrane region" description="Helical" evidence="2">
    <location>
        <begin position="777"/>
        <end position="800"/>
    </location>
</feature>
<dbReference type="PANTHER" id="PTHR33127:SF5">
    <property type="entry name" value="TRANSMEMBRANE PROTEIN"/>
    <property type="match status" value="1"/>
</dbReference>
<dbReference type="InterPro" id="IPR001810">
    <property type="entry name" value="F-box_dom"/>
</dbReference>
<dbReference type="InterPro" id="IPR005174">
    <property type="entry name" value="KIB1-4_b-propeller"/>
</dbReference>
<dbReference type="Proteomes" id="UP000593562">
    <property type="component" value="Unassembled WGS sequence"/>
</dbReference>
<feature type="domain" description="F-box" evidence="3">
    <location>
        <begin position="376"/>
        <end position="409"/>
    </location>
</feature>
<feature type="compositionally biased region" description="Polar residues" evidence="1">
    <location>
        <begin position="12"/>
        <end position="21"/>
    </location>
</feature>
<dbReference type="Pfam" id="PF03478">
    <property type="entry name" value="Beta-prop_KIB1-4"/>
    <property type="match status" value="2"/>
</dbReference>
<dbReference type="AlphaFoldDB" id="A0A7J7CI88"/>
<keyword evidence="2" id="KW-0472">Membrane</keyword>
<protein>
    <recommendedName>
        <fullName evidence="7">F-box domain-containing protein</fullName>
    </recommendedName>
</protein>
<feature type="region of interest" description="Disordered" evidence="1">
    <location>
        <begin position="1"/>
        <end position="21"/>
    </location>
</feature>
<organism evidence="5 6">
    <name type="scientific">Tripterygium wilfordii</name>
    <name type="common">Thunder God vine</name>
    <dbReference type="NCBI Taxonomy" id="458696"/>
    <lineage>
        <taxon>Eukaryota</taxon>
        <taxon>Viridiplantae</taxon>
        <taxon>Streptophyta</taxon>
        <taxon>Embryophyta</taxon>
        <taxon>Tracheophyta</taxon>
        <taxon>Spermatophyta</taxon>
        <taxon>Magnoliopsida</taxon>
        <taxon>eudicotyledons</taxon>
        <taxon>Gunneridae</taxon>
        <taxon>Pentapetalae</taxon>
        <taxon>rosids</taxon>
        <taxon>fabids</taxon>
        <taxon>Celastrales</taxon>
        <taxon>Celastraceae</taxon>
        <taxon>Tripterygium</taxon>
    </lineage>
</organism>
<keyword evidence="2" id="KW-0812">Transmembrane</keyword>
<feature type="domain" description="KIB1-4 beta-propeller" evidence="4">
    <location>
        <begin position="59"/>
        <end position="293"/>
    </location>
</feature>
<dbReference type="PANTHER" id="PTHR33127">
    <property type="entry name" value="TRANSMEMBRANE PROTEIN"/>
    <property type="match status" value="1"/>
</dbReference>
<dbReference type="OrthoDB" id="1863935at2759"/>
<evidence type="ECO:0000313" key="6">
    <source>
        <dbReference type="Proteomes" id="UP000593562"/>
    </source>
</evidence>
<evidence type="ECO:0000256" key="1">
    <source>
        <dbReference type="SAM" id="MobiDB-lite"/>
    </source>
</evidence>
<evidence type="ECO:0000259" key="3">
    <source>
        <dbReference type="Pfam" id="PF00646"/>
    </source>
</evidence>
<feature type="domain" description="KIB1-4 beta-propeller" evidence="4">
    <location>
        <begin position="454"/>
        <end position="688"/>
    </location>
</feature>
<evidence type="ECO:0000256" key="2">
    <source>
        <dbReference type="SAM" id="Phobius"/>
    </source>
</evidence>
<evidence type="ECO:0000313" key="5">
    <source>
        <dbReference type="EMBL" id="KAF5733772.1"/>
    </source>
</evidence>
<keyword evidence="6" id="KW-1185">Reference proteome</keyword>
<comment type="caution">
    <text evidence="5">The sequence shown here is derived from an EMBL/GenBank/DDBJ whole genome shotgun (WGS) entry which is preliminary data.</text>
</comment>
<keyword evidence="2" id="KW-1133">Transmembrane helix</keyword>
<sequence>MMSSKWNEDGSSESVVSEKQITQNHSSPWIVPLPKEESEYRCISTATPPYEIRRRGGTFPDLGDKQVKNCCYGWLILLDENDYQISLQNPLTSQLIHLPPLKSKQPQICILSILLSSSPCKTNSASLDPNCKVFLFEYNLPSLWYCVLGEKHWNTVCYCKKRKHALSQPFILNGALYARQGQVRKKLYCIHNIKPTHIDMRKFCDLPCVPEFACTTCFDHLVESYGELFYIIISKGGINIAAVLDIRVFKFNQESLRWHKVKRAQDRVFFLGREFDISYLATGDIKGGFIYIAWQQYFYIYSFEDHSLSKSLPRLMWNIPKTCGHSRPIILFGPDLRHVEQNLGEPGRSEVKGREVRQQTNHNANMLGTNEGESQLFNLPIDTLTFITRLLSPVDYINFRATSRTCRSVLPQIQWREPSISSHAAPLLPWFISSDEISGIHSFVDSKLGGKYFINISKTLLDAKILHSNNGWLLMSRGLKALSFYNPFAKEIIKLPKPPKEFFRSSSIGFSSSPKSPECTVVAIHAVDIARIYVLRIREKEWRHYAFDIPYFDNHDLVNNPQEFETSNNSPVFCDGALYVLGQYGSLGVFELQGREQGTWRIIYETEKQDEVGCENFLLECDKKLLSIFIGRAAREVNVYALNRSSMSWEKIENLENYALFVSRSSSFSTLVKSNGMGNRIFLPRLHDNSIVSYCFKTREYHCFARQDDVVEYHNTRELLSASWIEPSWQEKLGNFTLSNSKASSDDSPLMDSPNASNSSLELLLPHKKEFMRPRSYFSIICSYYLNALFQSVLMAICFVTDQRRDKTIIQLCFAALAKALSMSLCESKHCVSAFPFQCVFIL</sequence>
<reference evidence="5 6" key="1">
    <citation type="journal article" date="2020" name="Nat. Commun.">
        <title>Genome of Tripterygium wilfordii and identification of cytochrome P450 involved in triptolide biosynthesis.</title>
        <authorList>
            <person name="Tu L."/>
            <person name="Su P."/>
            <person name="Zhang Z."/>
            <person name="Gao L."/>
            <person name="Wang J."/>
            <person name="Hu T."/>
            <person name="Zhou J."/>
            <person name="Zhang Y."/>
            <person name="Zhao Y."/>
            <person name="Liu Y."/>
            <person name="Song Y."/>
            <person name="Tong Y."/>
            <person name="Lu Y."/>
            <person name="Yang J."/>
            <person name="Xu C."/>
            <person name="Jia M."/>
            <person name="Peters R.J."/>
            <person name="Huang L."/>
            <person name="Gao W."/>
        </authorList>
    </citation>
    <scope>NUCLEOTIDE SEQUENCE [LARGE SCALE GENOMIC DNA]</scope>
    <source>
        <strain evidence="6">cv. XIE 37</strain>
        <tissue evidence="5">Leaf</tissue>
    </source>
</reference>
<accession>A0A7J7CI88</accession>
<proteinExistence type="predicted"/>
<dbReference type="EMBL" id="JAAARO010000016">
    <property type="protein sequence ID" value="KAF5733772.1"/>
    <property type="molecule type" value="Genomic_DNA"/>
</dbReference>
<gene>
    <name evidence="5" type="ORF">HS088_TW16G00212</name>
</gene>
<dbReference type="InParanoid" id="A0A7J7CI88"/>
<evidence type="ECO:0008006" key="7">
    <source>
        <dbReference type="Google" id="ProtNLM"/>
    </source>
</evidence>